<name>A0AAD5P565_ACENE</name>
<comment type="caution">
    <text evidence="2">The sequence shown here is derived from an EMBL/GenBank/DDBJ whole genome shotgun (WGS) entry which is preliminary data.</text>
</comment>
<reference evidence="2" key="2">
    <citation type="submission" date="2023-02" db="EMBL/GenBank/DDBJ databases">
        <authorList>
            <person name="Swenson N.G."/>
            <person name="Wegrzyn J.L."/>
            <person name="Mcevoy S.L."/>
        </authorList>
    </citation>
    <scope>NUCLEOTIDE SEQUENCE</scope>
    <source>
        <strain evidence="2">91603</strain>
        <tissue evidence="2">Leaf</tissue>
    </source>
</reference>
<feature type="region of interest" description="Disordered" evidence="1">
    <location>
        <begin position="86"/>
        <end position="114"/>
    </location>
</feature>
<dbReference type="EMBL" id="JAJSOW010000001">
    <property type="protein sequence ID" value="KAI9200041.1"/>
    <property type="molecule type" value="Genomic_DNA"/>
</dbReference>
<sequence>MGREEGPIVTEREEVPGGTEITPMEIEHVFHQVVQEQSVHPYDLGQSASSLHTPPIDPSAVYPSIHSTGTEFLSCSAPLESILAQLTPPADPQGHSYSLQHTPLDDPRGQSSFSQCTHPVDPGALGWSPLPLQRQERVLIPCNLGRTHWVIAIVDLTTGNIYLMDLFRQQVPFRHRNEQLACLRGNCGAHTFRLEEYLTGNRDIFEWSKDDMGTIREKMAVEDYCNSKHWFSS</sequence>
<reference evidence="2" key="1">
    <citation type="journal article" date="2022" name="Plant J.">
        <title>Strategies of tolerance reflected in two North American maple genomes.</title>
        <authorList>
            <person name="McEvoy S.L."/>
            <person name="Sezen U.U."/>
            <person name="Trouern-Trend A."/>
            <person name="McMahon S.M."/>
            <person name="Schaberg P.G."/>
            <person name="Yang J."/>
            <person name="Wegrzyn J.L."/>
            <person name="Swenson N.G."/>
        </authorList>
    </citation>
    <scope>NUCLEOTIDE SEQUENCE</scope>
    <source>
        <strain evidence="2">91603</strain>
    </source>
</reference>
<keyword evidence="3" id="KW-1185">Reference proteome</keyword>
<evidence type="ECO:0000313" key="3">
    <source>
        <dbReference type="Proteomes" id="UP001064489"/>
    </source>
</evidence>
<gene>
    <name evidence="2" type="ORF">LWI28_001823</name>
</gene>
<proteinExistence type="predicted"/>
<evidence type="ECO:0000256" key="1">
    <source>
        <dbReference type="SAM" id="MobiDB-lite"/>
    </source>
</evidence>
<protein>
    <recommendedName>
        <fullName evidence="4">Ubiquitin-like protease family profile domain-containing protein</fullName>
    </recommendedName>
</protein>
<dbReference type="AlphaFoldDB" id="A0AAD5P565"/>
<dbReference type="Proteomes" id="UP001064489">
    <property type="component" value="Chromosome 9"/>
</dbReference>
<dbReference type="SUPFAM" id="SSF54001">
    <property type="entry name" value="Cysteine proteinases"/>
    <property type="match status" value="1"/>
</dbReference>
<evidence type="ECO:0008006" key="4">
    <source>
        <dbReference type="Google" id="ProtNLM"/>
    </source>
</evidence>
<dbReference type="InterPro" id="IPR038765">
    <property type="entry name" value="Papain-like_cys_pep_sf"/>
</dbReference>
<accession>A0AAD5P565</accession>
<evidence type="ECO:0000313" key="2">
    <source>
        <dbReference type="EMBL" id="KAI9200041.1"/>
    </source>
</evidence>
<dbReference type="Gene3D" id="3.40.395.10">
    <property type="entry name" value="Adenoviral Proteinase, Chain A"/>
    <property type="match status" value="1"/>
</dbReference>
<organism evidence="2 3">
    <name type="scientific">Acer negundo</name>
    <name type="common">Box elder</name>
    <dbReference type="NCBI Taxonomy" id="4023"/>
    <lineage>
        <taxon>Eukaryota</taxon>
        <taxon>Viridiplantae</taxon>
        <taxon>Streptophyta</taxon>
        <taxon>Embryophyta</taxon>
        <taxon>Tracheophyta</taxon>
        <taxon>Spermatophyta</taxon>
        <taxon>Magnoliopsida</taxon>
        <taxon>eudicotyledons</taxon>
        <taxon>Gunneridae</taxon>
        <taxon>Pentapetalae</taxon>
        <taxon>rosids</taxon>
        <taxon>malvids</taxon>
        <taxon>Sapindales</taxon>
        <taxon>Sapindaceae</taxon>
        <taxon>Hippocastanoideae</taxon>
        <taxon>Acereae</taxon>
        <taxon>Acer</taxon>
    </lineage>
</organism>